<dbReference type="Gene3D" id="2.60.40.10">
    <property type="entry name" value="Immunoglobulins"/>
    <property type="match status" value="3"/>
</dbReference>
<dbReference type="InterPro" id="IPR029865">
    <property type="entry name" value="KIAA0319-like"/>
</dbReference>
<reference evidence="7 8" key="1">
    <citation type="journal article" date="2019" name="Int. J. Syst. Evol. Microbiol.">
        <title>The Global Catalogue of Microorganisms (GCM) 10K type strain sequencing project: providing services to taxonomists for standard genome sequencing and annotation.</title>
        <authorList>
            <consortium name="The Broad Institute Genomics Platform"/>
            <consortium name="The Broad Institute Genome Sequencing Center for Infectious Disease"/>
            <person name="Wu L."/>
            <person name="Ma J."/>
        </authorList>
    </citation>
    <scope>NUCLEOTIDE SEQUENCE [LARGE SCALE GENOMIC DNA]</scope>
    <source>
        <strain evidence="7 8">GX26</strain>
    </source>
</reference>
<dbReference type="InterPro" id="IPR000601">
    <property type="entry name" value="PKD_dom"/>
</dbReference>
<dbReference type="NCBIfam" id="TIGR04126">
    <property type="entry name" value="PGF_CTERM"/>
    <property type="match status" value="1"/>
</dbReference>
<gene>
    <name evidence="7" type="ORF">ACFQGB_17310</name>
</gene>
<evidence type="ECO:0000256" key="2">
    <source>
        <dbReference type="ARBA" id="ARBA00022737"/>
    </source>
</evidence>
<feature type="region of interest" description="Disordered" evidence="3">
    <location>
        <begin position="739"/>
        <end position="758"/>
    </location>
</feature>
<dbReference type="AlphaFoldDB" id="A0ABD5VKR3"/>
<feature type="transmembrane region" description="Helical" evidence="4">
    <location>
        <begin position="1100"/>
        <end position="1118"/>
    </location>
</feature>
<dbReference type="Proteomes" id="UP001596395">
    <property type="component" value="Unassembled WGS sequence"/>
</dbReference>
<feature type="compositionally biased region" description="Gly residues" evidence="3">
    <location>
        <begin position="359"/>
        <end position="371"/>
    </location>
</feature>
<proteinExistence type="predicted"/>
<dbReference type="InterPro" id="IPR022409">
    <property type="entry name" value="PKD/Chitinase_dom"/>
</dbReference>
<evidence type="ECO:0000256" key="1">
    <source>
        <dbReference type="ARBA" id="ARBA00022729"/>
    </source>
</evidence>
<dbReference type="InterPro" id="IPR013783">
    <property type="entry name" value="Ig-like_fold"/>
</dbReference>
<evidence type="ECO:0000259" key="6">
    <source>
        <dbReference type="PROSITE" id="PS50825"/>
    </source>
</evidence>
<protein>
    <submittedName>
        <fullName evidence="7">PKD domain-containing protein</fullName>
    </submittedName>
</protein>
<dbReference type="PANTHER" id="PTHR46182">
    <property type="entry name" value="FI19480P1"/>
    <property type="match status" value="1"/>
</dbReference>
<evidence type="ECO:0000256" key="3">
    <source>
        <dbReference type="SAM" id="MobiDB-lite"/>
    </source>
</evidence>
<accession>A0ABD5VKR3</accession>
<evidence type="ECO:0000313" key="7">
    <source>
        <dbReference type="EMBL" id="MFC6954626.1"/>
    </source>
</evidence>
<dbReference type="InterPro" id="IPR003410">
    <property type="entry name" value="HYR_dom"/>
</dbReference>
<feature type="domain" description="PKD" evidence="5">
    <location>
        <begin position="730"/>
        <end position="819"/>
    </location>
</feature>
<keyword evidence="4" id="KW-0812">Transmembrane</keyword>
<keyword evidence="2" id="KW-0677">Repeat</keyword>
<dbReference type="InterPro" id="IPR026371">
    <property type="entry name" value="PGF_CTERM"/>
</dbReference>
<dbReference type="GO" id="GO:0005886">
    <property type="term" value="C:plasma membrane"/>
    <property type="evidence" value="ECO:0007669"/>
    <property type="project" value="UniProtKB-SubCell"/>
</dbReference>
<dbReference type="InterPro" id="IPR035986">
    <property type="entry name" value="PKD_dom_sf"/>
</dbReference>
<dbReference type="SUPFAM" id="SSF49299">
    <property type="entry name" value="PKD domain"/>
    <property type="match status" value="3"/>
</dbReference>
<keyword evidence="4" id="KW-1133">Transmembrane helix</keyword>
<evidence type="ECO:0000313" key="8">
    <source>
        <dbReference type="Proteomes" id="UP001596395"/>
    </source>
</evidence>
<dbReference type="PROSITE" id="PS50825">
    <property type="entry name" value="HYR"/>
    <property type="match status" value="1"/>
</dbReference>
<feature type="region of interest" description="Disordered" evidence="3">
    <location>
        <begin position="338"/>
        <end position="375"/>
    </location>
</feature>
<sequence length="1124" mass="114392">MVGEADSKRKLSALFGVLVMVLSVTSGSVGAETLSGGTAQAGNVGTSPGVLVNDATIYNGTDSTVEVAYDVGGHDPSNLEVILLDGSDSQIDSNASLSGSSGVVELTIPAGENADFTADAFLFNTSSGQMVKNTFDSASITVTDTKYAPWVNQADTSHDPTTDTTLSVTYNATGKVTAAGDVAVVLKDSTGTTVAANASLDATEGVAEVTIPGGTFNADESMTVLLNDTNKGMTLAFDQFGLTAASSDTAAPSISNVTFQNASGYMYVTFDSNETLGSNAADVLVEVTGPNGTTYAFDRTQFTTSGTGPYTYEISVGQQFTDGSGTYTTEVRDAVDAAGNNGGTNGGGSGLTATVTASGNGGGGGGGGGGSDTAAPNVTSVDVSKNFDGNLSVTFLSNESLGSNAGDLSVTVDGPQTTAVYTFDRSQFNERSTFSGYEYTLSADQSFSDGDGYYNATVDVAKDAAGNDAGGTYLNDSFLFIDPMVNSSSVSIVSGPGDEGKIGLNAFYASGLLQIQVKNDSHGYELEDAGLTKDTELQMTVEVKSKKPRALIGNGRSVNWTRTQNEDGNWTITITGTPSETDYYFPYPEEWTGNLRATTHRNVSMTFASDTLSTFPAERRDSLSGIVFMTDAQSFAPPKYNDSGANPKIEFDVSAPHFNESGQLNYGFAEVYLPQSLLDYWGVTGSAIEGQYNGQSRSTTLTNVPGGGVQASVDVHYSSGTAAFTVDSTAPAAEAGSDVTAEAGSSVDFDGTSSTDNKEIDTYEWDFDGDGQTDATGATPSTTFLSTGTHTVELTVTDTAGNTATDTLTVTVEDTTAPTANVGSDRTVEAGDAVNFDASGSTDVVGVTSYEWDFDGDGQTDATGATPSKTWTSTGSKTATVTVADAAGNEATASVTVTVADTTAPTASVGSDRSITVGDSVTFDATGSMDVVGVTSYEWDFDGDGQTDATGATPTRTFDSTGTFTVTFTASDAAGNTDTATLSVDVSGDGDSGGSDGSDGSDGSQTTTEPTTTEPTTTESTTTESTTTTAEPSTPTETSVPETEDGSTTAAPTDASDDDGSTTASGGDGATTASGEDGAASTREQVDTASESAAGSGGSPGFGVVVAFVALMGAALLARHRRTN</sequence>
<feature type="compositionally biased region" description="Gly residues" evidence="3">
    <location>
        <begin position="340"/>
        <end position="350"/>
    </location>
</feature>
<feature type="compositionally biased region" description="Low complexity" evidence="3">
    <location>
        <begin position="1061"/>
        <end position="1082"/>
    </location>
</feature>
<dbReference type="Pfam" id="PF18911">
    <property type="entry name" value="PKD_4"/>
    <property type="match status" value="3"/>
</dbReference>
<dbReference type="RefSeq" id="WP_336351564.1">
    <property type="nucleotide sequence ID" value="NZ_JAZAQL010000003.1"/>
</dbReference>
<keyword evidence="1" id="KW-0732">Signal</keyword>
<evidence type="ECO:0000256" key="4">
    <source>
        <dbReference type="SAM" id="Phobius"/>
    </source>
</evidence>
<feature type="domain" description="HYR" evidence="6">
    <location>
        <begin position="726"/>
        <end position="814"/>
    </location>
</feature>
<dbReference type="Pfam" id="PF18204">
    <property type="entry name" value="PGF-CTERM"/>
    <property type="match status" value="1"/>
</dbReference>
<dbReference type="PANTHER" id="PTHR46182:SF2">
    <property type="entry name" value="FI19480P1"/>
    <property type="match status" value="1"/>
</dbReference>
<keyword evidence="4" id="KW-0472">Membrane</keyword>
<dbReference type="PROSITE" id="PS50093">
    <property type="entry name" value="PKD"/>
    <property type="match status" value="3"/>
</dbReference>
<feature type="compositionally biased region" description="Low complexity" evidence="3">
    <location>
        <begin position="1001"/>
        <end position="1054"/>
    </location>
</feature>
<keyword evidence="8" id="KW-1185">Reference proteome</keyword>
<dbReference type="GO" id="GO:0030115">
    <property type="term" value="C:S-layer"/>
    <property type="evidence" value="ECO:0007669"/>
    <property type="project" value="UniProtKB-SubCell"/>
</dbReference>
<feature type="domain" description="PKD" evidence="5">
    <location>
        <begin position="904"/>
        <end position="986"/>
    </location>
</feature>
<dbReference type="SMART" id="SM00089">
    <property type="entry name" value="PKD"/>
    <property type="match status" value="3"/>
</dbReference>
<feature type="domain" description="PKD" evidence="5">
    <location>
        <begin position="817"/>
        <end position="906"/>
    </location>
</feature>
<organism evidence="7 8">
    <name type="scientific">Halorubellus litoreus</name>
    <dbReference type="NCBI Taxonomy" id="755308"/>
    <lineage>
        <taxon>Archaea</taxon>
        <taxon>Methanobacteriati</taxon>
        <taxon>Methanobacteriota</taxon>
        <taxon>Stenosarchaea group</taxon>
        <taxon>Halobacteria</taxon>
        <taxon>Halobacteriales</taxon>
        <taxon>Halorubellaceae</taxon>
        <taxon>Halorubellus</taxon>
    </lineage>
</organism>
<comment type="caution">
    <text evidence="7">The sequence shown here is derived from an EMBL/GenBank/DDBJ whole genome shotgun (WGS) entry which is preliminary data.</text>
</comment>
<feature type="region of interest" description="Disordered" evidence="3">
    <location>
        <begin position="981"/>
        <end position="1101"/>
    </location>
</feature>
<name>A0ABD5VKR3_9EURY</name>
<dbReference type="EMBL" id="JBHSXN010000003">
    <property type="protein sequence ID" value="MFC6954626.1"/>
    <property type="molecule type" value="Genomic_DNA"/>
</dbReference>
<evidence type="ECO:0000259" key="5">
    <source>
        <dbReference type="PROSITE" id="PS50093"/>
    </source>
</evidence>
<dbReference type="CDD" id="cd00146">
    <property type="entry name" value="PKD"/>
    <property type="match status" value="3"/>
</dbReference>